<dbReference type="AlphaFoldDB" id="A0A6A5Z7S4"/>
<keyword evidence="3" id="KW-1185">Reference proteome</keyword>
<dbReference type="EMBL" id="ML977323">
    <property type="protein sequence ID" value="KAF2115470.1"/>
    <property type="molecule type" value="Genomic_DNA"/>
</dbReference>
<dbReference type="Gene3D" id="3.40.1310.20">
    <property type="match status" value="1"/>
</dbReference>
<feature type="compositionally biased region" description="Polar residues" evidence="1">
    <location>
        <begin position="1"/>
        <end position="10"/>
    </location>
</feature>
<name>A0A6A5Z7S4_9PLEO</name>
<evidence type="ECO:0000313" key="2">
    <source>
        <dbReference type="EMBL" id="KAF2115470.1"/>
    </source>
</evidence>
<evidence type="ECO:0000256" key="1">
    <source>
        <dbReference type="SAM" id="MobiDB-lite"/>
    </source>
</evidence>
<reference evidence="2" key="1">
    <citation type="journal article" date="2020" name="Stud. Mycol.">
        <title>101 Dothideomycetes genomes: a test case for predicting lifestyles and emergence of pathogens.</title>
        <authorList>
            <person name="Haridas S."/>
            <person name="Albert R."/>
            <person name="Binder M."/>
            <person name="Bloem J."/>
            <person name="Labutti K."/>
            <person name="Salamov A."/>
            <person name="Andreopoulos B."/>
            <person name="Baker S."/>
            <person name="Barry K."/>
            <person name="Bills G."/>
            <person name="Bluhm B."/>
            <person name="Cannon C."/>
            <person name="Castanera R."/>
            <person name="Culley D."/>
            <person name="Daum C."/>
            <person name="Ezra D."/>
            <person name="Gonzalez J."/>
            <person name="Henrissat B."/>
            <person name="Kuo A."/>
            <person name="Liang C."/>
            <person name="Lipzen A."/>
            <person name="Lutzoni F."/>
            <person name="Magnuson J."/>
            <person name="Mondo S."/>
            <person name="Nolan M."/>
            <person name="Ohm R."/>
            <person name="Pangilinan J."/>
            <person name="Park H.-J."/>
            <person name="Ramirez L."/>
            <person name="Alfaro M."/>
            <person name="Sun H."/>
            <person name="Tritt A."/>
            <person name="Yoshinaga Y."/>
            <person name="Zwiers L.-H."/>
            <person name="Turgeon B."/>
            <person name="Goodwin S."/>
            <person name="Spatafora J."/>
            <person name="Crous P."/>
            <person name="Grigoriev I."/>
        </authorList>
    </citation>
    <scope>NUCLEOTIDE SEQUENCE</scope>
    <source>
        <strain evidence="2">CBS 627.86</strain>
    </source>
</reference>
<dbReference type="OrthoDB" id="3795955at2759"/>
<sequence>MEQIMSQSKKASSRPRKLSNKLSNNNRYSARYLILEYNRTSDRFDPLEIQRLVSREQAQCTIVRQSLNDDTSHYLAFVDFAGKRFQTRNLSLFDIQGHHPRWVHVSSSPWHQLEDMKQRGDVVWNGISIARTRNAPPSASEAPQTSKKTSFHTLPEWELVGSSSNEKAFLDLCRSHMPRKSFDIAEKQLRMDPPVQTRGSGPTEISRNVEYWQDGYRAGFKECFAQLKKQQKANSSLSEDVASVDFAPISQLNFDFEAPDLSQLDDQVSTSTRGTQEPFPTSFGWMPENIPQVTWEWEDAELYDGSIDIS</sequence>
<protein>
    <submittedName>
        <fullName evidence="2">Uncharacterized protein</fullName>
    </submittedName>
</protein>
<organism evidence="2 3">
    <name type="scientific">Lophiotrema nucula</name>
    <dbReference type="NCBI Taxonomy" id="690887"/>
    <lineage>
        <taxon>Eukaryota</taxon>
        <taxon>Fungi</taxon>
        <taxon>Dikarya</taxon>
        <taxon>Ascomycota</taxon>
        <taxon>Pezizomycotina</taxon>
        <taxon>Dothideomycetes</taxon>
        <taxon>Pleosporomycetidae</taxon>
        <taxon>Pleosporales</taxon>
        <taxon>Lophiotremataceae</taxon>
        <taxon>Lophiotrema</taxon>
    </lineage>
</organism>
<gene>
    <name evidence="2" type="ORF">BDV96DRAFT_632070</name>
</gene>
<accession>A0A6A5Z7S4</accession>
<evidence type="ECO:0000313" key="3">
    <source>
        <dbReference type="Proteomes" id="UP000799770"/>
    </source>
</evidence>
<dbReference type="Proteomes" id="UP000799770">
    <property type="component" value="Unassembled WGS sequence"/>
</dbReference>
<feature type="region of interest" description="Disordered" evidence="1">
    <location>
        <begin position="1"/>
        <end position="22"/>
    </location>
</feature>
<proteinExistence type="predicted"/>